<dbReference type="Pfam" id="PF00225">
    <property type="entry name" value="Kinesin"/>
    <property type="match status" value="1"/>
</dbReference>
<dbReference type="PROSITE" id="PS50003">
    <property type="entry name" value="PH_DOMAIN"/>
    <property type="match status" value="1"/>
</dbReference>
<evidence type="ECO:0000256" key="5">
    <source>
        <dbReference type="ARBA" id="ARBA00022741"/>
    </source>
</evidence>
<dbReference type="InterPro" id="IPR022140">
    <property type="entry name" value="Kinesin-like_KIF1-typ"/>
</dbReference>
<dbReference type="InterPro" id="IPR019821">
    <property type="entry name" value="Kinesin_motor_CS"/>
</dbReference>
<dbReference type="Pfam" id="PF00498">
    <property type="entry name" value="FHA"/>
    <property type="match status" value="1"/>
</dbReference>
<name>A0AAJ8JWI0_9TREE</name>
<dbReference type="Gene3D" id="2.30.29.30">
    <property type="entry name" value="Pleckstrin-homology domain (PH domain)/Phosphotyrosine-binding domain (PTB)"/>
    <property type="match status" value="1"/>
</dbReference>
<feature type="domain" description="PH" evidence="13">
    <location>
        <begin position="1461"/>
        <end position="1559"/>
    </location>
</feature>
<dbReference type="SUPFAM" id="SSF52540">
    <property type="entry name" value="P-loop containing nucleoside triphosphate hydrolases"/>
    <property type="match status" value="1"/>
</dbReference>
<dbReference type="InterPro" id="IPR001752">
    <property type="entry name" value="Kinesin_motor_dom"/>
</dbReference>
<protein>
    <recommendedName>
        <fullName evidence="17">Kinesin</fullName>
    </recommendedName>
</protein>
<dbReference type="PRINTS" id="PR00380">
    <property type="entry name" value="KINESINHEAVY"/>
</dbReference>
<dbReference type="KEGG" id="cdep:91089150"/>
<dbReference type="Gene3D" id="2.60.200.20">
    <property type="match status" value="1"/>
</dbReference>
<keyword evidence="16" id="KW-1185">Reference proteome</keyword>
<keyword evidence="3" id="KW-0963">Cytoplasm</keyword>
<evidence type="ECO:0000256" key="12">
    <source>
        <dbReference type="SAM" id="MobiDB-lite"/>
    </source>
</evidence>
<feature type="domain" description="Kinesin motor" evidence="14">
    <location>
        <begin position="5"/>
        <end position="355"/>
    </location>
</feature>
<evidence type="ECO:0000256" key="11">
    <source>
        <dbReference type="SAM" id="Coils"/>
    </source>
</evidence>
<dbReference type="GO" id="GO:0008017">
    <property type="term" value="F:microtubule binding"/>
    <property type="evidence" value="ECO:0007669"/>
    <property type="project" value="InterPro"/>
</dbReference>
<comment type="subcellular location">
    <subcellularLocation>
        <location evidence="1">Cytoplasm</location>
        <location evidence="1">Cytoskeleton</location>
    </subcellularLocation>
</comment>
<dbReference type="SUPFAM" id="SSF49879">
    <property type="entry name" value="SMAD/FHA domain"/>
    <property type="match status" value="1"/>
</dbReference>
<dbReference type="GO" id="GO:0005524">
    <property type="term" value="F:ATP binding"/>
    <property type="evidence" value="ECO:0007669"/>
    <property type="project" value="UniProtKB-UniRule"/>
</dbReference>
<dbReference type="InterPro" id="IPR032405">
    <property type="entry name" value="Kinesin_assoc"/>
</dbReference>
<evidence type="ECO:0000256" key="3">
    <source>
        <dbReference type="ARBA" id="ARBA00022490"/>
    </source>
</evidence>
<dbReference type="GeneID" id="91089150"/>
<evidence type="ECO:0000313" key="16">
    <source>
        <dbReference type="Proteomes" id="UP000094043"/>
    </source>
</evidence>
<evidence type="ECO:0000256" key="10">
    <source>
        <dbReference type="PROSITE-ProRule" id="PRU00283"/>
    </source>
</evidence>
<dbReference type="GO" id="GO:0008574">
    <property type="term" value="F:plus-end-directed microtubule motor activity"/>
    <property type="evidence" value="ECO:0007669"/>
    <property type="project" value="UniProtKB-ARBA"/>
</dbReference>
<gene>
    <name evidence="15" type="ORF">L203_104941</name>
</gene>
<dbReference type="EMBL" id="CP143789">
    <property type="protein sequence ID" value="WVN89711.1"/>
    <property type="molecule type" value="Genomic_DNA"/>
</dbReference>
<evidence type="ECO:0000256" key="1">
    <source>
        <dbReference type="ARBA" id="ARBA00004245"/>
    </source>
</evidence>
<dbReference type="InterPro" id="IPR008984">
    <property type="entry name" value="SMAD_FHA_dom_sf"/>
</dbReference>
<comment type="similarity">
    <text evidence="10">Belongs to the TRAFAC class myosin-kinesin ATPase superfamily. Kinesin family.</text>
</comment>
<dbReference type="Proteomes" id="UP000094043">
    <property type="component" value="Chromosome 6"/>
</dbReference>
<evidence type="ECO:0000259" key="14">
    <source>
        <dbReference type="PROSITE" id="PS50067"/>
    </source>
</evidence>
<dbReference type="FunFam" id="3.40.850.10:FF:000047">
    <property type="entry name" value="Kinesin family protein"/>
    <property type="match status" value="1"/>
</dbReference>
<reference evidence="15" key="3">
    <citation type="submission" date="2024-01" db="EMBL/GenBank/DDBJ databases">
        <authorList>
            <person name="Coelho M.A."/>
            <person name="David-Palma M."/>
            <person name="Shea T."/>
            <person name="Sun S."/>
            <person name="Cuomo C.A."/>
            <person name="Heitman J."/>
        </authorList>
    </citation>
    <scope>NUCLEOTIDE SEQUENCE</scope>
    <source>
        <strain evidence="15">CBS 7841</strain>
    </source>
</reference>
<dbReference type="SMART" id="SM00233">
    <property type="entry name" value="PH"/>
    <property type="match status" value="1"/>
</dbReference>
<evidence type="ECO:0000256" key="6">
    <source>
        <dbReference type="ARBA" id="ARBA00022840"/>
    </source>
</evidence>
<feature type="coiled-coil region" evidence="11">
    <location>
        <begin position="742"/>
        <end position="769"/>
    </location>
</feature>
<dbReference type="InterPro" id="IPR022164">
    <property type="entry name" value="Kinesin-like"/>
</dbReference>
<dbReference type="InterPro" id="IPR001849">
    <property type="entry name" value="PH_domain"/>
</dbReference>
<dbReference type="InterPro" id="IPR036961">
    <property type="entry name" value="Kinesin_motor_dom_sf"/>
</dbReference>
<evidence type="ECO:0000256" key="2">
    <source>
        <dbReference type="ARBA" id="ARBA00022448"/>
    </source>
</evidence>
<reference evidence="15" key="1">
    <citation type="submission" date="2016-06" db="EMBL/GenBank/DDBJ databases">
        <authorList>
            <person name="Cuomo C."/>
            <person name="Litvintseva A."/>
            <person name="Heitman J."/>
            <person name="Chen Y."/>
            <person name="Sun S."/>
            <person name="Springer D."/>
            <person name="Dromer F."/>
            <person name="Young S."/>
            <person name="Zeng Q."/>
            <person name="Chapman S."/>
            <person name="Gujja S."/>
            <person name="Saif S."/>
            <person name="Birren B."/>
        </authorList>
    </citation>
    <scope>NUCLEOTIDE SEQUENCE</scope>
    <source>
        <strain evidence="15">CBS 7841</strain>
    </source>
</reference>
<dbReference type="PROSITE" id="PS00411">
    <property type="entry name" value="KINESIN_MOTOR_1"/>
    <property type="match status" value="1"/>
</dbReference>
<dbReference type="RefSeq" id="XP_066070411.1">
    <property type="nucleotide sequence ID" value="XM_066214314.1"/>
</dbReference>
<dbReference type="PANTHER" id="PTHR47117">
    <property type="entry name" value="STAR-RELATED LIPID TRANSFER PROTEIN 9"/>
    <property type="match status" value="1"/>
</dbReference>
<feature type="compositionally biased region" description="Low complexity" evidence="12">
    <location>
        <begin position="1107"/>
        <end position="1116"/>
    </location>
</feature>
<feature type="region of interest" description="Disordered" evidence="12">
    <location>
        <begin position="1103"/>
        <end position="1123"/>
    </location>
</feature>
<dbReference type="CDD" id="cd01365">
    <property type="entry name" value="KISc_KIF1A_KIF1B"/>
    <property type="match status" value="1"/>
</dbReference>
<feature type="binding site" evidence="10">
    <location>
        <begin position="105"/>
        <end position="112"/>
    </location>
    <ligand>
        <name>ATP</name>
        <dbReference type="ChEBI" id="CHEBI:30616"/>
    </ligand>
</feature>
<dbReference type="SMART" id="SM00129">
    <property type="entry name" value="KISc"/>
    <property type="match status" value="1"/>
</dbReference>
<evidence type="ECO:0000256" key="8">
    <source>
        <dbReference type="ARBA" id="ARBA00023175"/>
    </source>
</evidence>
<keyword evidence="9" id="KW-0206">Cytoskeleton</keyword>
<reference evidence="15" key="2">
    <citation type="journal article" date="2022" name="Elife">
        <title>Obligate sexual reproduction of a homothallic fungus closely related to the Cryptococcus pathogenic species complex.</title>
        <authorList>
            <person name="Passer A.R."/>
            <person name="Clancey S.A."/>
            <person name="Shea T."/>
            <person name="David-Palma M."/>
            <person name="Averette A.F."/>
            <person name="Boekhout T."/>
            <person name="Porcel B.M."/>
            <person name="Nowrousian M."/>
            <person name="Cuomo C.A."/>
            <person name="Sun S."/>
            <person name="Heitman J."/>
            <person name="Coelho M.A."/>
        </authorList>
    </citation>
    <scope>NUCLEOTIDE SEQUENCE</scope>
    <source>
        <strain evidence="15">CBS 7841</strain>
    </source>
</reference>
<evidence type="ECO:0008006" key="17">
    <source>
        <dbReference type="Google" id="ProtNLM"/>
    </source>
</evidence>
<organism evidence="15 16">
    <name type="scientific">Cryptococcus depauperatus CBS 7841</name>
    <dbReference type="NCBI Taxonomy" id="1295531"/>
    <lineage>
        <taxon>Eukaryota</taxon>
        <taxon>Fungi</taxon>
        <taxon>Dikarya</taxon>
        <taxon>Basidiomycota</taxon>
        <taxon>Agaricomycotina</taxon>
        <taxon>Tremellomycetes</taxon>
        <taxon>Tremellales</taxon>
        <taxon>Cryptococcaceae</taxon>
        <taxon>Cryptococcus</taxon>
    </lineage>
</organism>
<evidence type="ECO:0000313" key="15">
    <source>
        <dbReference type="EMBL" id="WVN89711.1"/>
    </source>
</evidence>
<keyword evidence="2" id="KW-0813">Transport</keyword>
<keyword evidence="6 10" id="KW-0067">ATP-binding</keyword>
<dbReference type="Pfam" id="PF00169">
    <property type="entry name" value="PH"/>
    <property type="match status" value="1"/>
</dbReference>
<keyword evidence="5 10" id="KW-0547">Nucleotide-binding</keyword>
<sequence>MSGGNIKVVVRCRPLNARELARGAKGLIRMEGNQTILEPPEPTGSASAKAIEKKSMTFSFDRSYWSAGPKDDPEYASQQTLYEDLGADLLDHSFEGFNTCIFAYGQTGSGKSYSMMGYGAEKGIIPLTTSELFRRVEERTTSDSNLSYIVEVSYIEIYNEKVRDLLNPKNKGNLRVREHPSLGPYVEDLSRLVVENYGQMMTLMDEGNKARTVASTNMNETSSRSHAVFTLILTQKRHDPQTNMTGEKVSKISLVDLAGSERQTSTGATGTRLKEGANINKSLTTLGKVIAALAQAGQGKKKKEDHIPYRDSALTWLLKESLGGNSKTAMIAAISPADYDETLSTLRYADAAKKIKTHAVVNEDPNAKLIRELKEELEMLRSRVSSGGNMDEASYDPDVPPEKQIVTFRTKDGEIRKVTKLELQDQLQASEKLMESLNLTWEEKLQKTQAIHVEREKALEELGISIDKNLVGVHAPQKHPSLVNLNEDPLMSECLIYQLKPGITIAGAADGEHAHIKLSGTHILAEHCVFTNEEGVVTIEAMTDARTFVNGKRVPPMSSVKLLNGFRVILGDSHVFRFNDPAAVRAERRKFGGSMNAEGLSNITAGFQSETSGKVDVELMDWLAARREVADIEKLGDQDLDKLYDDILKVRTQRKRPESRIDFGELESHLDRSVDPLSNPWMAPGQTTTMTSNSIGTPIGPEVDINIIDQQSEVSTEQPYPHAPASPSLAYDQKVVDAKLHQEHLTRRLRSMAQEMKRIRSQAAKARAMEQVDVEPANWSVEELRKVQWVVANWKKLRGFKMAEEILLSAVDVKEANVLAKQMQKRVTYNFLIVDGALVSPISSLDETSGVVEFEDVSNSVAQHKRGPTVVVKIVDWQAKSVYTWDLVKFKQQLAKMRQVSLLKARPDYTVHFQVDSPFTDQPPPSYSFIGSARIPLRLLIAQLAYCVTVPIMCQYTMEAIGSCRVSFKDVADPNIISASGTTTPDSSRKLTSNSLSPGSRCTFTLVVDSVKGLSSTDYVSIHAQTRLSFLIGPSVTFDDTFSSQPIELDKASGAHVTLRKTVSVIATSEVLKYLEEEYATIEFFAKAREDYLARLERWDMNHEPQAPASSPTTPTKKGEVKPAMRRCETEFVSFERHDILATVSILELASNGEYVPAEVHDNAFHLHQGLQRRLHIKLNHSSGKTFPWENLEHVSTGDILVMEKSGTTTSVSKPQIGLRMSDQRVEYHADGTCSLDAEGIWDTAAHSCRQLDRRTPSDQQLVVRLNWLLFAPTLSEPALFHLDLAIKILDRDARRSSLRNLFYSSKPFKSITRIFTLDCNPPLARSAHELWRLDTSGKHVKGQETLQGWKPRSISLLDDWQMMVKAQRDLGEVAITKAVLEILGEDNSLGNRVKKSEEEEKELEEKYVALWRKAIENRIKIDIKKESPEEEAVSAKLRKLLPDLEPKPVPIVTLQPIVKNIIKSGNLNLLRNSQADTWEKLFFVLKSPYLHVHQNANQRDVQVINLNGSHTVPSPEVEMLLGRSWAFTLFTSTNSYILQAGSEKERREWMSVISTSTE</sequence>
<dbReference type="PROSITE" id="PS50067">
    <property type="entry name" value="KINESIN_MOTOR_2"/>
    <property type="match status" value="1"/>
</dbReference>
<dbReference type="Pfam" id="PF16183">
    <property type="entry name" value="Kinesin_assoc"/>
    <property type="match status" value="1"/>
</dbReference>
<dbReference type="Pfam" id="PF12473">
    <property type="entry name" value="DUF3694"/>
    <property type="match status" value="1"/>
</dbReference>
<evidence type="ECO:0000256" key="9">
    <source>
        <dbReference type="ARBA" id="ARBA00023212"/>
    </source>
</evidence>
<dbReference type="Pfam" id="PF12423">
    <property type="entry name" value="KIF1B"/>
    <property type="match status" value="1"/>
</dbReference>
<dbReference type="InterPro" id="IPR000253">
    <property type="entry name" value="FHA_dom"/>
</dbReference>
<dbReference type="Gene3D" id="6.10.250.2520">
    <property type="match status" value="1"/>
</dbReference>
<dbReference type="InterPro" id="IPR011993">
    <property type="entry name" value="PH-like_dom_sf"/>
</dbReference>
<dbReference type="GO" id="GO:0005546">
    <property type="term" value="F:phosphatidylinositol-4,5-bisphosphate binding"/>
    <property type="evidence" value="ECO:0007669"/>
    <property type="project" value="UniProtKB-ARBA"/>
</dbReference>
<accession>A0AAJ8JWI0</accession>
<evidence type="ECO:0000259" key="13">
    <source>
        <dbReference type="PROSITE" id="PS50003"/>
    </source>
</evidence>
<keyword evidence="8 10" id="KW-0505">Motor protein</keyword>
<dbReference type="SUPFAM" id="SSF50729">
    <property type="entry name" value="PH domain-like"/>
    <property type="match status" value="1"/>
</dbReference>
<keyword evidence="4" id="KW-0493">Microtubule</keyword>
<keyword evidence="7 11" id="KW-0175">Coiled coil</keyword>
<dbReference type="InterPro" id="IPR027417">
    <property type="entry name" value="P-loop_NTPase"/>
</dbReference>
<dbReference type="GO" id="GO:0047496">
    <property type="term" value="P:vesicle transport along microtubule"/>
    <property type="evidence" value="ECO:0007669"/>
    <property type="project" value="UniProtKB-ARBA"/>
</dbReference>
<proteinExistence type="inferred from homology"/>
<evidence type="ECO:0000256" key="4">
    <source>
        <dbReference type="ARBA" id="ARBA00022701"/>
    </source>
</evidence>
<evidence type="ECO:0000256" key="7">
    <source>
        <dbReference type="ARBA" id="ARBA00023054"/>
    </source>
</evidence>
<dbReference type="GO" id="GO:0005874">
    <property type="term" value="C:microtubule"/>
    <property type="evidence" value="ECO:0007669"/>
    <property type="project" value="UniProtKB-KW"/>
</dbReference>
<dbReference type="Gene3D" id="3.40.850.10">
    <property type="entry name" value="Kinesin motor domain"/>
    <property type="match status" value="1"/>
</dbReference>